<sequence>MTGTLWGIGVGPGDPELITHKATRLLERLPVLAWPAPLEGEGFARTIAAPFIPAGKTEIAIRLSFAPDRADTDAAYDGACRAIASHLEAGRDVGVLCEGDPLFFGSFIYVLARLKDRFPVAVVPGVSSPMAAAAAALQPLTLLDNALAVIPATAPDARIEALLQASDAAVIMKVGRHRARLAALLTRLGLASRAVVVERATLSDQRIVALSDSADLSYFSLILVHP</sequence>
<protein>
    <submittedName>
        <fullName evidence="10">Precorrin-2 C(20)-methyltransferase</fullName>
    </submittedName>
</protein>
<keyword evidence="4 8" id="KW-0489">Methyltransferase</keyword>
<proteinExistence type="inferred from homology"/>
<evidence type="ECO:0000256" key="6">
    <source>
        <dbReference type="ARBA" id="ARBA00022691"/>
    </source>
</evidence>
<dbReference type="AlphaFoldDB" id="A0A178N1C8"/>
<dbReference type="PIRSF" id="PIRSF036427">
    <property type="entry name" value="Precrrn-2_mtase"/>
    <property type="match status" value="1"/>
</dbReference>
<evidence type="ECO:0000313" key="10">
    <source>
        <dbReference type="EMBL" id="OAN65517.1"/>
    </source>
</evidence>
<name>A0A178N1C8_9PROT</name>
<evidence type="ECO:0000256" key="1">
    <source>
        <dbReference type="ARBA" id="ARBA00004953"/>
    </source>
</evidence>
<comment type="similarity">
    <text evidence="2 7 8">Belongs to the precorrin methyltransferase family.</text>
</comment>
<dbReference type="GO" id="GO:0009236">
    <property type="term" value="P:cobalamin biosynthetic process"/>
    <property type="evidence" value="ECO:0007669"/>
    <property type="project" value="UniProtKB-UniRule"/>
</dbReference>
<dbReference type="STRING" id="1437059.A6A05_06070"/>
<dbReference type="InterPro" id="IPR035996">
    <property type="entry name" value="4pyrrol_Methylase_sf"/>
</dbReference>
<dbReference type="InterPro" id="IPR014776">
    <property type="entry name" value="4pyrrole_Mease_sub2"/>
</dbReference>
<evidence type="ECO:0000256" key="3">
    <source>
        <dbReference type="ARBA" id="ARBA00022573"/>
    </source>
</evidence>
<dbReference type="Pfam" id="PF00590">
    <property type="entry name" value="TP_methylase"/>
    <property type="match status" value="1"/>
</dbReference>
<evidence type="ECO:0000256" key="5">
    <source>
        <dbReference type="ARBA" id="ARBA00022679"/>
    </source>
</evidence>
<keyword evidence="11" id="KW-1185">Reference proteome</keyword>
<dbReference type="SUPFAM" id="SSF53790">
    <property type="entry name" value="Tetrapyrrole methylase"/>
    <property type="match status" value="1"/>
</dbReference>
<evidence type="ECO:0000256" key="7">
    <source>
        <dbReference type="PIRNR" id="PIRNR036427"/>
    </source>
</evidence>
<dbReference type="Gene3D" id="3.40.1010.10">
    <property type="entry name" value="Cobalt-precorrin-4 Transmethylase, Domain 1"/>
    <property type="match status" value="1"/>
</dbReference>
<keyword evidence="5 8" id="KW-0808">Transferase</keyword>
<dbReference type="CDD" id="cd11645">
    <property type="entry name" value="Precorrin_2_C20_MT"/>
    <property type="match status" value="1"/>
</dbReference>
<dbReference type="GO" id="GO:0032259">
    <property type="term" value="P:methylation"/>
    <property type="evidence" value="ECO:0007669"/>
    <property type="project" value="UniProtKB-KW"/>
</dbReference>
<dbReference type="InterPro" id="IPR000878">
    <property type="entry name" value="4pyrrol_Mease"/>
</dbReference>
<evidence type="ECO:0000259" key="9">
    <source>
        <dbReference type="Pfam" id="PF00590"/>
    </source>
</evidence>
<evidence type="ECO:0000256" key="4">
    <source>
        <dbReference type="ARBA" id="ARBA00022603"/>
    </source>
</evidence>
<dbReference type="InterPro" id="IPR014777">
    <property type="entry name" value="4pyrrole_Mease_sub1"/>
</dbReference>
<feature type="domain" description="Tetrapyrrole methylase" evidence="9">
    <location>
        <begin position="4"/>
        <end position="209"/>
    </location>
</feature>
<dbReference type="InterPro" id="IPR003043">
    <property type="entry name" value="Uropor_MeTrfase_CS"/>
</dbReference>
<evidence type="ECO:0000313" key="11">
    <source>
        <dbReference type="Proteomes" id="UP000078543"/>
    </source>
</evidence>
<organism evidence="10 11">
    <name type="scientific">Magnetospirillum moscoviense</name>
    <dbReference type="NCBI Taxonomy" id="1437059"/>
    <lineage>
        <taxon>Bacteria</taxon>
        <taxon>Pseudomonadati</taxon>
        <taxon>Pseudomonadota</taxon>
        <taxon>Alphaproteobacteria</taxon>
        <taxon>Rhodospirillales</taxon>
        <taxon>Rhodospirillaceae</taxon>
        <taxon>Magnetospirillum</taxon>
    </lineage>
</organism>
<comment type="pathway">
    <text evidence="1">Cofactor biosynthesis; adenosylcobalamin biosynthesis.</text>
</comment>
<reference evidence="10 11" key="1">
    <citation type="submission" date="2016-04" db="EMBL/GenBank/DDBJ databases">
        <title>Draft genome sequence of freshwater magnetotactic bacteria Magnetospirillum marisnigri SP-1 and Magnetospirillum moscoviense BB-1.</title>
        <authorList>
            <person name="Koziaeva V."/>
            <person name="Dziuba M.V."/>
            <person name="Ivanov T.M."/>
            <person name="Kuznetsov B."/>
            <person name="Grouzdev D.S."/>
        </authorList>
    </citation>
    <scope>NUCLEOTIDE SEQUENCE [LARGE SCALE GENOMIC DNA]</scope>
    <source>
        <strain evidence="10 11">BB-1</strain>
    </source>
</reference>
<dbReference type="GO" id="GO:0030788">
    <property type="term" value="F:precorrin-2 C20-methyltransferase activity"/>
    <property type="evidence" value="ECO:0007669"/>
    <property type="project" value="InterPro"/>
</dbReference>
<evidence type="ECO:0000256" key="2">
    <source>
        <dbReference type="ARBA" id="ARBA00005879"/>
    </source>
</evidence>
<dbReference type="NCBIfam" id="TIGR01467">
    <property type="entry name" value="cobI_cbiL"/>
    <property type="match status" value="1"/>
</dbReference>
<gene>
    <name evidence="10" type="ORF">A6A05_06070</name>
</gene>
<evidence type="ECO:0000256" key="8">
    <source>
        <dbReference type="RuleBase" id="RU003960"/>
    </source>
</evidence>
<keyword evidence="3" id="KW-0169">Cobalamin biosynthesis</keyword>
<dbReference type="RefSeq" id="WP_068496761.1">
    <property type="nucleotide sequence ID" value="NZ_LWQU01000022.1"/>
</dbReference>
<dbReference type="PANTHER" id="PTHR43467:SF2">
    <property type="entry name" value="COBALT-PRECORRIN-2 C(20)-METHYLTRANSFERASE"/>
    <property type="match status" value="1"/>
</dbReference>
<dbReference type="OrthoDB" id="9804789at2"/>
<dbReference type="PROSITE" id="PS00840">
    <property type="entry name" value="SUMT_2"/>
    <property type="match status" value="1"/>
</dbReference>
<dbReference type="InterPro" id="IPR006364">
    <property type="entry name" value="CobI/CbiL/CobIJ_dom"/>
</dbReference>
<dbReference type="EMBL" id="LWQU01000022">
    <property type="protein sequence ID" value="OAN65517.1"/>
    <property type="molecule type" value="Genomic_DNA"/>
</dbReference>
<dbReference type="UniPathway" id="UPA00148"/>
<comment type="caution">
    <text evidence="10">The sequence shown here is derived from an EMBL/GenBank/DDBJ whole genome shotgun (WGS) entry which is preliminary data.</text>
</comment>
<accession>A0A178N1C8</accession>
<dbReference type="Gene3D" id="3.30.950.10">
    <property type="entry name" value="Methyltransferase, Cobalt-precorrin-4 Transmethylase, Domain 2"/>
    <property type="match status" value="1"/>
</dbReference>
<dbReference type="Proteomes" id="UP000078543">
    <property type="component" value="Unassembled WGS sequence"/>
</dbReference>
<dbReference type="InterPro" id="IPR012382">
    <property type="entry name" value="CobI/CbiL"/>
</dbReference>
<keyword evidence="6" id="KW-0949">S-adenosyl-L-methionine</keyword>
<dbReference type="PANTHER" id="PTHR43467">
    <property type="entry name" value="COBALT-PRECORRIN-2 C(20)-METHYLTRANSFERASE"/>
    <property type="match status" value="1"/>
</dbReference>